<protein>
    <submittedName>
        <fullName evidence="1">Uncharacterized protein</fullName>
    </submittedName>
</protein>
<evidence type="ECO:0000313" key="1">
    <source>
        <dbReference type="EMBL" id="JAH21513.1"/>
    </source>
</evidence>
<reference evidence="1" key="1">
    <citation type="submission" date="2014-11" db="EMBL/GenBank/DDBJ databases">
        <authorList>
            <person name="Amaro Gonzalez C."/>
        </authorList>
    </citation>
    <scope>NUCLEOTIDE SEQUENCE</scope>
</reference>
<dbReference type="EMBL" id="GBXM01087064">
    <property type="protein sequence ID" value="JAH21513.1"/>
    <property type="molecule type" value="Transcribed_RNA"/>
</dbReference>
<sequence>MCVCVYVYMCVRVGVSVRMYLCVCMHACVHTNFNVLLHSFFINTRNTERINLVFKE</sequence>
<accession>A0A0E9QZJ9</accession>
<name>A0A0E9QZJ9_ANGAN</name>
<reference evidence="1" key="2">
    <citation type="journal article" date="2015" name="Fish Shellfish Immunol.">
        <title>Early steps in the European eel (Anguilla anguilla)-Vibrio vulnificus interaction in the gills: Role of the RtxA13 toxin.</title>
        <authorList>
            <person name="Callol A."/>
            <person name="Pajuelo D."/>
            <person name="Ebbesson L."/>
            <person name="Teles M."/>
            <person name="MacKenzie S."/>
            <person name="Amaro C."/>
        </authorList>
    </citation>
    <scope>NUCLEOTIDE SEQUENCE</scope>
</reference>
<dbReference type="AlphaFoldDB" id="A0A0E9QZJ9"/>
<proteinExistence type="predicted"/>
<organism evidence="1">
    <name type="scientific">Anguilla anguilla</name>
    <name type="common">European freshwater eel</name>
    <name type="synonym">Muraena anguilla</name>
    <dbReference type="NCBI Taxonomy" id="7936"/>
    <lineage>
        <taxon>Eukaryota</taxon>
        <taxon>Metazoa</taxon>
        <taxon>Chordata</taxon>
        <taxon>Craniata</taxon>
        <taxon>Vertebrata</taxon>
        <taxon>Euteleostomi</taxon>
        <taxon>Actinopterygii</taxon>
        <taxon>Neopterygii</taxon>
        <taxon>Teleostei</taxon>
        <taxon>Anguilliformes</taxon>
        <taxon>Anguillidae</taxon>
        <taxon>Anguilla</taxon>
    </lineage>
</organism>